<feature type="compositionally biased region" description="Polar residues" evidence="1">
    <location>
        <begin position="809"/>
        <end position="822"/>
    </location>
</feature>
<feature type="compositionally biased region" description="Acidic residues" evidence="1">
    <location>
        <begin position="713"/>
        <end position="759"/>
    </location>
</feature>
<feature type="compositionally biased region" description="Basic and acidic residues" evidence="1">
    <location>
        <begin position="1006"/>
        <end position="1029"/>
    </location>
</feature>
<reference evidence="2" key="1">
    <citation type="submission" date="2022-11" db="EMBL/GenBank/DDBJ databases">
        <authorList>
            <person name="Petersen C."/>
        </authorList>
    </citation>
    <scope>NUCLEOTIDE SEQUENCE</scope>
    <source>
        <strain evidence="2">IBT 34128</strain>
    </source>
</reference>
<name>A0A9W9JZ45_9EURO</name>
<proteinExistence type="predicted"/>
<gene>
    <name evidence="2" type="ORF">NUU61_008023</name>
</gene>
<dbReference type="GeneID" id="81397717"/>
<reference evidence="2" key="2">
    <citation type="journal article" date="2023" name="IMA Fungus">
        <title>Comparative genomic study of the Penicillium genus elucidates a diverse pangenome and 15 lateral gene transfer events.</title>
        <authorList>
            <person name="Petersen C."/>
            <person name="Sorensen T."/>
            <person name="Nielsen M.R."/>
            <person name="Sondergaard T.E."/>
            <person name="Sorensen J.L."/>
            <person name="Fitzpatrick D.A."/>
            <person name="Frisvad J.C."/>
            <person name="Nielsen K.L."/>
        </authorList>
    </citation>
    <scope>NUCLEOTIDE SEQUENCE</scope>
    <source>
        <strain evidence="2">IBT 34128</strain>
    </source>
</reference>
<dbReference type="AlphaFoldDB" id="A0A9W9JZ45"/>
<feature type="compositionally biased region" description="Polar residues" evidence="1">
    <location>
        <begin position="856"/>
        <end position="871"/>
    </location>
</feature>
<dbReference type="OrthoDB" id="4227485at2759"/>
<feature type="region of interest" description="Disordered" evidence="1">
    <location>
        <begin position="686"/>
        <end position="883"/>
    </location>
</feature>
<feature type="region of interest" description="Disordered" evidence="1">
    <location>
        <begin position="902"/>
        <end position="965"/>
    </location>
</feature>
<feature type="region of interest" description="Disordered" evidence="1">
    <location>
        <begin position="573"/>
        <end position="674"/>
    </location>
</feature>
<keyword evidence="3" id="KW-1185">Reference proteome</keyword>
<feature type="compositionally biased region" description="Basic residues" evidence="1">
    <location>
        <begin position="606"/>
        <end position="624"/>
    </location>
</feature>
<organism evidence="2 3">
    <name type="scientific">Penicillium alfredii</name>
    <dbReference type="NCBI Taxonomy" id="1506179"/>
    <lineage>
        <taxon>Eukaryota</taxon>
        <taxon>Fungi</taxon>
        <taxon>Dikarya</taxon>
        <taxon>Ascomycota</taxon>
        <taxon>Pezizomycotina</taxon>
        <taxon>Eurotiomycetes</taxon>
        <taxon>Eurotiomycetidae</taxon>
        <taxon>Eurotiales</taxon>
        <taxon>Aspergillaceae</taxon>
        <taxon>Penicillium</taxon>
    </lineage>
</organism>
<feature type="compositionally biased region" description="Polar residues" evidence="1">
    <location>
        <begin position="762"/>
        <end position="771"/>
    </location>
</feature>
<accession>A0A9W9JZ45</accession>
<feature type="region of interest" description="Disordered" evidence="1">
    <location>
        <begin position="977"/>
        <end position="1062"/>
    </location>
</feature>
<dbReference type="Pfam" id="PF12520">
    <property type="entry name" value="DUF3723"/>
    <property type="match status" value="1"/>
</dbReference>
<feature type="compositionally biased region" description="Polar residues" evidence="1">
    <location>
        <begin position="982"/>
        <end position="995"/>
    </location>
</feature>
<evidence type="ECO:0000256" key="1">
    <source>
        <dbReference type="SAM" id="MobiDB-lite"/>
    </source>
</evidence>
<dbReference type="RefSeq" id="XP_056508841.1">
    <property type="nucleotide sequence ID" value="XM_056658548.1"/>
</dbReference>
<protein>
    <submittedName>
        <fullName evidence="2">Uncharacterized protein</fullName>
    </submittedName>
</protein>
<evidence type="ECO:0000313" key="2">
    <source>
        <dbReference type="EMBL" id="KAJ5086716.1"/>
    </source>
</evidence>
<comment type="caution">
    <text evidence="2">The sequence shown here is derived from an EMBL/GenBank/DDBJ whole genome shotgun (WGS) entry which is preliminary data.</text>
</comment>
<dbReference type="Proteomes" id="UP001141434">
    <property type="component" value="Unassembled WGS sequence"/>
</dbReference>
<dbReference type="EMBL" id="JAPMSZ010000010">
    <property type="protein sequence ID" value="KAJ5086716.1"/>
    <property type="molecule type" value="Genomic_DNA"/>
</dbReference>
<feature type="compositionally biased region" description="Polar residues" evidence="1">
    <location>
        <begin position="926"/>
        <end position="937"/>
    </location>
</feature>
<sequence>MMEQSMFTDAELQLSTERRLKYQGTAKISLDQISRHPSVTQQLNPKNIERLCDIFREDGCHRFDIQNHVTAVVSRRHLKRARRVARITADDLLTKPPEKNPVLCFPSGQVHCLHGQHRLKAAEKTLAPSERWWTVDLYLDDISLDLRNTLIDEYANEKPPSDGEIYRKLRQYQNEHNAPFQKRWWARLSDNKAKRLRQLMSPDNIDICTAFDALLPIPGLWGSMSIGSLNRVLALKCDEEIVHYLQHVKRFWSTLVDDDREKMAKIDIDTVEALQLKAPAASAADARAIKGMILSGEAFSLLTEPERTAIWERMSTHDACDGIIPSLFTFFRDVNYLEACANGIKQLVELSKGCPTVRVAMKHAFKFDGRRETCPVQTSEAAFRSQAGSTSDLFELAYRQLWLFVMRHYPQLARKPTSKKVVAKSSCGEADEIVLHDMAVLSQRLGFDSTSVTDLLKCAPDRQIAREALLKARKPGSYRYDADTFESLIDRVVECFASAVAYGTHPASNVVLRGVSRLRSRCGPPRQDMHLLDRSLLFLDRVHAKSPSTSDVVSSFYVRQCVYFAFFGNPSTDGREQLDNTDNPQSPLFVPVDGHTKTSAQDQRRERRRQRREQRDRRRRKRRDRVAGHSLPLETDSPVASSNADYDTIMRDSAQASSEAEDMASIRSLGDTGTIGENEYAMRDALAYDPRCSSEPDSEILPDADHEGQGEQGEQEQEEQEQEEQEQEEQEQEEQEQEEQEQEEQEQEEQEQEEQEQEEQSPKQLTETKSMSVVGDSDYATSYLSESENLNQHAQDVSETALPLPPGNPSQHQDSARSSQMTVEYEQESLEQESSPNACVPEETSKHDSDAINLQRPEQSPNLAPSNQEILQRSDDEGDAAENAVQKALRELEQGAEIRARAANFEQVPEQSASPDKQISEPDEQTLAQSESVTERTGSIDRPAAASLHSDQVIQRGRMAQSARAAKAITQFDIMGMDQDTVETTEGGQSNQQSPAEIIAQNEAAAHPEPRGPSDNEGENNRKKPRETEGDLDEAVASGQSIGEFTAPPLPEALHPRRRPPPNTVTITFKAYENGGWHVTDKVQVDPNDTSEAQRIANKYARKDNQHARFYDKKLRLVSAAQCVRAAMHDGSNTVLMSLWQELEVTPANVAEVAKMLKADEENQDLALIL</sequence>
<evidence type="ECO:0000313" key="3">
    <source>
        <dbReference type="Proteomes" id="UP001141434"/>
    </source>
</evidence>
<feature type="compositionally biased region" description="Polar residues" evidence="1">
    <location>
        <begin position="779"/>
        <end position="798"/>
    </location>
</feature>
<dbReference type="InterPro" id="IPR022198">
    <property type="entry name" value="DUF3723"/>
</dbReference>